<gene>
    <name evidence="1" type="ORF">M9H77_36199</name>
</gene>
<dbReference type="EMBL" id="CM044708">
    <property type="protein sequence ID" value="KAI5650194.1"/>
    <property type="molecule type" value="Genomic_DNA"/>
</dbReference>
<name>A0ACB9ZR70_CATRO</name>
<reference evidence="2" key="1">
    <citation type="journal article" date="2023" name="Nat. Plants">
        <title>Single-cell RNA sequencing provides a high-resolution roadmap for understanding the multicellular compartmentation of specialized metabolism.</title>
        <authorList>
            <person name="Sun S."/>
            <person name="Shen X."/>
            <person name="Li Y."/>
            <person name="Li Y."/>
            <person name="Wang S."/>
            <person name="Li R."/>
            <person name="Zhang H."/>
            <person name="Shen G."/>
            <person name="Guo B."/>
            <person name="Wei J."/>
            <person name="Xu J."/>
            <person name="St-Pierre B."/>
            <person name="Chen S."/>
            <person name="Sun C."/>
        </authorList>
    </citation>
    <scope>NUCLEOTIDE SEQUENCE [LARGE SCALE GENOMIC DNA]</scope>
</reference>
<comment type="caution">
    <text evidence="1">The sequence shown here is derived from an EMBL/GenBank/DDBJ whole genome shotgun (WGS) entry which is preliminary data.</text>
</comment>
<sequence length="461" mass="52513">MAGISGKSSRYPGATAAPCTRTHQIGALALVIVTFFITRVFHQSFSASSSVSNDARYPSVGTENDAVVQYSGGLFFWPQRGFGTHLSLKIYVYEENEIEGLKLLLHGRDGKISSEACIKGQWGTQVKIHKLLLQSRFRTKRKDEADFFFVPTYIKCVRMMGGLNDKEINQTYVKVLSQMPYYRLSGGRNHIFVFPSGAGAHLFKSWATYLNRSIILTPEGDRTDKRDTSAFNTWKDIIIPGNVDDGMTTRGPRLVEPLPLSKRKYLANFLGRAQGKVGRLQLMDLAKQFPNKLESPELKFSGPDKLKRTEYFEHLRNAKFCLAPRGESSWTLRFYESFFVECVPVILSDQAELPFQDVLDYTKISIKLPSTSIGPQLLEYLESIPDEDIEEKISWGRQLRCLWVYAPESEPCSALTGILWELQKKVRQFHQSSETFWLHNGTIVNRNLVEFKKWKPPLTLP</sequence>
<keyword evidence="2" id="KW-1185">Reference proteome</keyword>
<evidence type="ECO:0000313" key="1">
    <source>
        <dbReference type="EMBL" id="KAI5650194.1"/>
    </source>
</evidence>
<dbReference type="Proteomes" id="UP001060085">
    <property type="component" value="Linkage Group LG08"/>
</dbReference>
<proteinExistence type="predicted"/>
<protein>
    <submittedName>
        <fullName evidence="1">Uncharacterized protein</fullName>
    </submittedName>
</protein>
<organism evidence="1 2">
    <name type="scientific">Catharanthus roseus</name>
    <name type="common">Madagascar periwinkle</name>
    <name type="synonym">Vinca rosea</name>
    <dbReference type="NCBI Taxonomy" id="4058"/>
    <lineage>
        <taxon>Eukaryota</taxon>
        <taxon>Viridiplantae</taxon>
        <taxon>Streptophyta</taxon>
        <taxon>Embryophyta</taxon>
        <taxon>Tracheophyta</taxon>
        <taxon>Spermatophyta</taxon>
        <taxon>Magnoliopsida</taxon>
        <taxon>eudicotyledons</taxon>
        <taxon>Gunneridae</taxon>
        <taxon>Pentapetalae</taxon>
        <taxon>asterids</taxon>
        <taxon>lamiids</taxon>
        <taxon>Gentianales</taxon>
        <taxon>Apocynaceae</taxon>
        <taxon>Rauvolfioideae</taxon>
        <taxon>Vinceae</taxon>
        <taxon>Catharanthinae</taxon>
        <taxon>Catharanthus</taxon>
    </lineage>
</organism>
<accession>A0ACB9ZR70</accession>
<evidence type="ECO:0000313" key="2">
    <source>
        <dbReference type="Proteomes" id="UP001060085"/>
    </source>
</evidence>